<dbReference type="AlphaFoldDB" id="A0A485M5Y7"/>
<dbReference type="Gene3D" id="3.40.140.10">
    <property type="entry name" value="Cytidine Deaminase, domain 2"/>
    <property type="match status" value="1"/>
</dbReference>
<dbReference type="Pfam" id="PF00383">
    <property type="entry name" value="dCMP_cyt_deam_1"/>
    <property type="match status" value="1"/>
</dbReference>
<keyword evidence="4 7" id="KW-0378">Hydrolase</keyword>
<dbReference type="InterPro" id="IPR016473">
    <property type="entry name" value="dCMP_deaminase"/>
</dbReference>
<name>A0A485M5Y7_9ZZZZ</name>
<protein>
    <submittedName>
        <fullName evidence="7">tRNA-specific adenosine deaminase</fullName>
        <ecNumber evidence="7">3.5.4.33</ecNumber>
    </submittedName>
</protein>
<reference evidence="7" key="1">
    <citation type="submission" date="2019-03" db="EMBL/GenBank/DDBJ databases">
        <authorList>
            <person name="Hao L."/>
        </authorList>
    </citation>
    <scope>NUCLEOTIDE SEQUENCE</scope>
</reference>
<feature type="domain" description="CMP/dCMP-type deaminase" evidence="6">
    <location>
        <begin position="5"/>
        <end position="150"/>
    </location>
</feature>
<dbReference type="PROSITE" id="PS51747">
    <property type="entry name" value="CYT_DCMP_DEAMINASES_2"/>
    <property type="match status" value="1"/>
</dbReference>
<gene>
    <name evidence="7" type="primary">tadA</name>
    <name evidence="7" type="ORF">SCFA_890018</name>
</gene>
<evidence type="ECO:0000256" key="2">
    <source>
        <dbReference type="ARBA" id="ARBA00006576"/>
    </source>
</evidence>
<dbReference type="InterPro" id="IPR015517">
    <property type="entry name" value="dCMP_deaminase-rel"/>
</dbReference>
<dbReference type="InterPro" id="IPR016192">
    <property type="entry name" value="APOBEC/CMP_deaminase_Zn-bd"/>
</dbReference>
<dbReference type="CDD" id="cd01286">
    <property type="entry name" value="deoxycytidylate_deaminase"/>
    <property type="match status" value="1"/>
</dbReference>
<dbReference type="PROSITE" id="PS00903">
    <property type="entry name" value="CYT_DCMP_DEAMINASES_1"/>
    <property type="match status" value="1"/>
</dbReference>
<dbReference type="InterPro" id="IPR016193">
    <property type="entry name" value="Cytidine_deaminase-like"/>
</dbReference>
<evidence type="ECO:0000256" key="1">
    <source>
        <dbReference type="ARBA" id="ARBA00001947"/>
    </source>
</evidence>
<keyword evidence="3" id="KW-0479">Metal-binding</keyword>
<dbReference type="GO" id="GO:0008270">
    <property type="term" value="F:zinc ion binding"/>
    <property type="evidence" value="ECO:0007669"/>
    <property type="project" value="InterPro"/>
</dbReference>
<evidence type="ECO:0000256" key="5">
    <source>
        <dbReference type="ARBA" id="ARBA00022833"/>
    </source>
</evidence>
<dbReference type="InterPro" id="IPR035105">
    <property type="entry name" value="Deoxycytidylate_deaminase_dom"/>
</dbReference>
<evidence type="ECO:0000256" key="4">
    <source>
        <dbReference type="ARBA" id="ARBA00022801"/>
    </source>
</evidence>
<accession>A0A485M5Y7</accession>
<dbReference type="EMBL" id="CAADRM010000157">
    <property type="protein sequence ID" value="VFU18673.1"/>
    <property type="molecule type" value="Genomic_DNA"/>
</dbReference>
<sequence>MKRPTWDEYFMMLAKLTASRSTCLSRPTGAVIVKDRQILASGYNGSLPGEAHCMDEGQCFRRSLKWPEAMKYDMCRSAHAEANAVALAAKKGVSLEGASIYCTLEPCITCAKLIVMSGITRVIYEHAYDSPIPERDRYWKSVLASGNIGVEKLVIGDETVQYALSFLKPDTSKRRL</sequence>
<dbReference type="GO" id="GO:0006220">
    <property type="term" value="P:pyrimidine nucleotide metabolic process"/>
    <property type="evidence" value="ECO:0007669"/>
    <property type="project" value="InterPro"/>
</dbReference>
<evidence type="ECO:0000313" key="7">
    <source>
        <dbReference type="EMBL" id="VFU18673.1"/>
    </source>
</evidence>
<dbReference type="GO" id="GO:0004132">
    <property type="term" value="F:dCMP deaminase activity"/>
    <property type="evidence" value="ECO:0007669"/>
    <property type="project" value="InterPro"/>
</dbReference>
<comment type="similarity">
    <text evidence="2">Belongs to the cytidine and deoxycytidylate deaminase family.</text>
</comment>
<comment type="cofactor">
    <cofactor evidence="1">
        <name>Zn(2+)</name>
        <dbReference type="ChEBI" id="CHEBI:29105"/>
    </cofactor>
</comment>
<dbReference type="PANTHER" id="PTHR11086:SF18">
    <property type="entry name" value="DEOXYCYTIDYLATE DEAMINASE"/>
    <property type="match status" value="1"/>
</dbReference>
<evidence type="ECO:0000259" key="6">
    <source>
        <dbReference type="PROSITE" id="PS51747"/>
    </source>
</evidence>
<organism evidence="7">
    <name type="scientific">anaerobic digester metagenome</name>
    <dbReference type="NCBI Taxonomy" id="1263854"/>
    <lineage>
        <taxon>unclassified sequences</taxon>
        <taxon>metagenomes</taxon>
        <taxon>ecological metagenomes</taxon>
    </lineage>
</organism>
<dbReference type="EC" id="3.5.4.33" evidence="7"/>
<proteinExistence type="inferred from homology"/>
<dbReference type="PIRSF" id="PIRSF006019">
    <property type="entry name" value="dCMP_deaminase"/>
    <property type="match status" value="1"/>
</dbReference>
<keyword evidence="5" id="KW-0862">Zinc</keyword>
<dbReference type="GO" id="GO:0052717">
    <property type="term" value="F:tRNA-specific adenosine-34 deaminase activity"/>
    <property type="evidence" value="ECO:0007669"/>
    <property type="project" value="UniProtKB-EC"/>
</dbReference>
<evidence type="ECO:0000256" key="3">
    <source>
        <dbReference type="ARBA" id="ARBA00022723"/>
    </source>
</evidence>
<dbReference type="PANTHER" id="PTHR11086">
    <property type="entry name" value="DEOXYCYTIDYLATE DEAMINASE-RELATED"/>
    <property type="match status" value="1"/>
</dbReference>
<dbReference type="SUPFAM" id="SSF53927">
    <property type="entry name" value="Cytidine deaminase-like"/>
    <property type="match status" value="1"/>
</dbReference>
<dbReference type="GO" id="GO:0005737">
    <property type="term" value="C:cytoplasm"/>
    <property type="evidence" value="ECO:0007669"/>
    <property type="project" value="TreeGrafter"/>
</dbReference>
<dbReference type="InterPro" id="IPR002125">
    <property type="entry name" value="CMP_dCMP_dom"/>
</dbReference>